<evidence type="ECO:0000256" key="3">
    <source>
        <dbReference type="ARBA" id="ARBA00023015"/>
    </source>
</evidence>
<dbReference type="SUPFAM" id="SSF55781">
    <property type="entry name" value="GAF domain-like"/>
    <property type="match status" value="1"/>
</dbReference>
<dbReference type="InterPro" id="IPR011006">
    <property type="entry name" value="CheY-like_superfamily"/>
</dbReference>
<dbReference type="SUPFAM" id="SSF52172">
    <property type="entry name" value="CheY-like"/>
    <property type="match status" value="1"/>
</dbReference>
<dbReference type="Pfam" id="PF13185">
    <property type="entry name" value="GAF_2"/>
    <property type="match status" value="1"/>
</dbReference>
<dbReference type="Gene3D" id="1.10.10.10">
    <property type="entry name" value="Winged helix-like DNA-binding domain superfamily/Winged helix DNA-binding domain"/>
    <property type="match status" value="1"/>
</dbReference>
<dbReference type="AlphaFoldDB" id="A0A7L6B3A9"/>
<keyword evidence="4" id="KW-0804">Transcription</keyword>
<reference evidence="7" key="1">
    <citation type="submission" date="2020-07" db="EMBL/GenBank/DDBJ databases">
        <title>A new Micromonospora strain with potent antibiotic activity isolated from the microbiome of a mid-Atlantic deep-sea sponge.</title>
        <authorList>
            <person name="Back C.R."/>
            <person name="Stennett H.L."/>
            <person name="Williams S.E."/>
            <person name="Wang L."/>
            <person name="Ojeda Gomez J."/>
            <person name="Abdulle O.M."/>
            <person name="Duffy T."/>
            <person name="Hendry K.R."/>
            <person name="Powell D."/>
            <person name="Stach J.E."/>
            <person name="Essex-Lopresti A.E."/>
            <person name="Willis C.L."/>
            <person name="Curnow P."/>
            <person name="Race P.R."/>
        </authorList>
    </citation>
    <scope>NUCLEOTIDE SEQUENCE [LARGE SCALE GENOMIC DNA]</scope>
    <source>
        <strain evidence="7">28ISP2-46</strain>
    </source>
</reference>
<dbReference type="InterPro" id="IPR005561">
    <property type="entry name" value="ANTAR"/>
</dbReference>
<dbReference type="PROSITE" id="PS50921">
    <property type="entry name" value="ANTAR"/>
    <property type="match status" value="1"/>
</dbReference>
<dbReference type="KEGG" id="mfeu:H1D33_24330"/>
<dbReference type="SMART" id="SM01012">
    <property type="entry name" value="ANTAR"/>
    <property type="match status" value="1"/>
</dbReference>
<evidence type="ECO:0000256" key="2">
    <source>
        <dbReference type="ARBA" id="ARBA00022777"/>
    </source>
</evidence>
<dbReference type="RefSeq" id="WP_220138688.1">
    <property type="nucleotide sequence ID" value="NZ_CP059322.2"/>
</dbReference>
<dbReference type="InterPro" id="IPR029016">
    <property type="entry name" value="GAF-like_dom_sf"/>
</dbReference>
<dbReference type="GO" id="GO:0003723">
    <property type="term" value="F:RNA binding"/>
    <property type="evidence" value="ECO:0007669"/>
    <property type="project" value="InterPro"/>
</dbReference>
<dbReference type="EMBL" id="CP059322">
    <property type="protein sequence ID" value="QLQ36407.2"/>
    <property type="molecule type" value="Genomic_DNA"/>
</dbReference>
<evidence type="ECO:0000313" key="7">
    <source>
        <dbReference type="Proteomes" id="UP000510844"/>
    </source>
</evidence>
<gene>
    <name evidence="6" type="ORF">H1D33_24330</name>
</gene>
<keyword evidence="7" id="KW-1185">Reference proteome</keyword>
<proteinExistence type="predicted"/>
<dbReference type="InterPro" id="IPR003018">
    <property type="entry name" value="GAF"/>
</dbReference>
<dbReference type="GO" id="GO:0016301">
    <property type="term" value="F:kinase activity"/>
    <property type="evidence" value="ECO:0007669"/>
    <property type="project" value="UniProtKB-KW"/>
</dbReference>
<dbReference type="Proteomes" id="UP000510844">
    <property type="component" value="Chromosome"/>
</dbReference>
<dbReference type="Gene3D" id="3.30.450.40">
    <property type="match status" value="1"/>
</dbReference>
<dbReference type="PIRSF" id="PIRSF036625">
    <property type="entry name" value="GAF_ANTAR"/>
    <property type="match status" value="1"/>
</dbReference>
<sequence>MGDGDRHARGRPSTAYGGAELDRLGLVLVDLARGLQSEKDERSTLDAVVRAAVDTIPGADYAAISEIRGRRRISTTATTHQVPCDVDEVQYDTDQGPCLSSLYEETTVRVSDVGADPRWPAFSKGVAELGIGSMLSFQLYVSDDNLGALNLYAERPDAFTDDSEQVGLLFAAHAAVAMSDARQITQLTQALSTRDVIGQAKGILMERHRVTGEQAFRLLVLSSQHTNTKLLDVARHLVESGELTAPR</sequence>
<organism evidence="6 7">
    <name type="scientific">Micromonospora robiginosa</name>
    <dbReference type="NCBI Taxonomy" id="2749844"/>
    <lineage>
        <taxon>Bacteria</taxon>
        <taxon>Bacillati</taxon>
        <taxon>Actinomycetota</taxon>
        <taxon>Actinomycetes</taxon>
        <taxon>Micromonosporales</taxon>
        <taxon>Micromonosporaceae</taxon>
        <taxon>Micromonospora</taxon>
    </lineage>
</organism>
<dbReference type="InterPro" id="IPR036388">
    <property type="entry name" value="WH-like_DNA-bd_sf"/>
</dbReference>
<feature type="domain" description="ANTAR" evidence="5">
    <location>
        <begin position="177"/>
        <end position="238"/>
    </location>
</feature>
<keyword evidence="1" id="KW-0808">Transferase</keyword>
<evidence type="ECO:0000256" key="1">
    <source>
        <dbReference type="ARBA" id="ARBA00022679"/>
    </source>
</evidence>
<evidence type="ECO:0000256" key="4">
    <source>
        <dbReference type="ARBA" id="ARBA00023163"/>
    </source>
</evidence>
<evidence type="ECO:0000259" key="5">
    <source>
        <dbReference type="PROSITE" id="PS50921"/>
    </source>
</evidence>
<dbReference type="InterPro" id="IPR012074">
    <property type="entry name" value="GAF_ANTAR"/>
</dbReference>
<evidence type="ECO:0000313" key="6">
    <source>
        <dbReference type="EMBL" id="QLQ36407.2"/>
    </source>
</evidence>
<accession>A0A7L6B3A9</accession>
<keyword evidence="2" id="KW-0418">Kinase</keyword>
<protein>
    <submittedName>
        <fullName evidence="6">GAF and ANTAR domain-containing protein</fullName>
    </submittedName>
</protein>
<reference evidence="6 7" key="2">
    <citation type="journal article" date="2021" name="Mar. Drugs">
        <title>A New Micromonospora Strain with Antibiotic Activity Isolated from the Microbiome of a Mid-Atlantic Deep-Sea Sponge.</title>
        <authorList>
            <person name="Back C.R."/>
            <person name="Stennett H.L."/>
            <person name="Williams S.E."/>
            <person name="Wang L."/>
            <person name="Ojeda Gomez J."/>
            <person name="Abdulle O.M."/>
            <person name="Duffy T."/>
            <person name="Neal C."/>
            <person name="Mantell J."/>
            <person name="Jepson M.A."/>
            <person name="Hendry K.R."/>
            <person name="Powell D."/>
            <person name="Stach J.E.M."/>
            <person name="Essex-Lopresti A.E."/>
            <person name="Willis C.L."/>
            <person name="Curnow P."/>
            <person name="Race P.R."/>
        </authorList>
    </citation>
    <scope>NUCLEOTIDE SEQUENCE [LARGE SCALE GENOMIC DNA]</scope>
    <source>
        <strain evidence="6 7">28ISP2-46</strain>
    </source>
</reference>
<keyword evidence="3" id="KW-0805">Transcription regulation</keyword>
<name>A0A7L6B3A9_9ACTN</name>
<dbReference type="Pfam" id="PF03861">
    <property type="entry name" value="ANTAR"/>
    <property type="match status" value="1"/>
</dbReference>